<proteinExistence type="predicted"/>
<name>A0A2P2J0A2_RHIMU</name>
<protein>
    <submittedName>
        <fullName evidence="1">Homeobox-DDT domain protein RLT1 isoform X1</fullName>
    </submittedName>
</protein>
<dbReference type="GO" id="GO:0003677">
    <property type="term" value="F:DNA binding"/>
    <property type="evidence" value="ECO:0007669"/>
    <property type="project" value="UniProtKB-KW"/>
</dbReference>
<keyword evidence="1" id="KW-0371">Homeobox</keyword>
<evidence type="ECO:0000313" key="1">
    <source>
        <dbReference type="EMBL" id="MBW86899.1"/>
    </source>
</evidence>
<reference evidence="1" key="1">
    <citation type="submission" date="2018-02" db="EMBL/GenBank/DDBJ databases">
        <title>Rhizophora mucronata_Transcriptome.</title>
        <authorList>
            <person name="Meera S.P."/>
            <person name="Sreeshan A."/>
            <person name="Augustine A."/>
        </authorList>
    </citation>
    <scope>NUCLEOTIDE SEQUENCE</scope>
    <source>
        <tissue evidence="1">Leaf</tissue>
    </source>
</reference>
<sequence>MRDAKAYCIFSCGCIYSVIMG</sequence>
<accession>A0A2P2J0A2</accession>
<dbReference type="AlphaFoldDB" id="A0A2P2J0A2"/>
<dbReference type="EMBL" id="GGEC01006416">
    <property type="protein sequence ID" value="MBW86899.1"/>
    <property type="molecule type" value="Transcribed_RNA"/>
</dbReference>
<keyword evidence="1" id="KW-0238">DNA-binding</keyword>
<organism evidence="1">
    <name type="scientific">Rhizophora mucronata</name>
    <name type="common">Asiatic mangrove</name>
    <dbReference type="NCBI Taxonomy" id="61149"/>
    <lineage>
        <taxon>Eukaryota</taxon>
        <taxon>Viridiplantae</taxon>
        <taxon>Streptophyta</taxon>
        <taxon>Embryophyta</taxon>
        <taxon>Tracheophyta</taxon>
        <taxon>Spermatophyta</taxon>
        <taxon>Magnoliopsida</taxon>
        <taxon>eudicotyledons</taxon>
        <taxon>Gunneridae</taxon>
        <taxon>Pentapetalae</taxon>
        <taxon>rosids</taxon>
        <taxon>fabids</taxon>
        <taxon>Malpighiales</taxon>
        <taxon>Rhizophoraceae</taxon>
        <taxon>Rhizophora</taxon>
    </lineage>
</organism>